<feature type="compositionally biased region" description="Polar residues" evidence="6">
    <location>
        <begin position="586"/>
        <end position="616"/>
    </location>
</feature>
<sequence>MENILFDQKGHIQLTDFGLAKWLQGGEQTRTVCGTLQYMAPEVLSVYPYSHSADWWSLGILMYAMLAGRYPVDGADTHTRMAQKVFDCDYLLPSNVSDAAQDVINQILTKSPHKRLGDMYTLQDLHFFQDVFFPDLLDKKISPIDVVPPDFFPMTGESWAPHLLTEEEMRNFEQFDGVNNNYKEPVHGAAYPRGHQRQHYQPNNHQAGSRHTYKHKDNRILRQQSTPEQLNCDPDDSYSINGRVIDWYHDGNQPRSNHHSYRDQDAFSHMHQNRDPDYLDRSNLSQVAHQYQQPFENVRHSSSEADNLSHRSSNYEASRRRSQDLISYQESNRSTGFSEWDREMERPAVQRNQHNDTQPSSSYYNRNGRSIELEATSPSHSAISPSATYKTVEPPPTVTLKAPTTYGSDHHRTKHSLNDHKFSNQTFGYLGPGPPYNVDPIRSNNSNNGSACSQRQIQTRGLDSHPGPSNSKPVMEYKTVEAPPTITLPTGPNMSAPPVATRSTSQDRVQPGNSTFTQYSGLVVTAPKQYNTPPPVAAKPVVPPKPQNPVRPQPAPRKSLQRQSPRAASNSVPSNQASVSPSSSAGLTPTSQPQVPNSIGDFTQRTSAESLSSTSHIARAPISLPYPSPREGVYTTNVPHPFQGAALSSSGFNSSFDQNGFRPAYSHGSDLSNQQDGSIERPLNQYSHGSIENRYSDRSQGSVRSPTSQSNFKWKLPANVAPSFV</sequence>
<feature type="compositionally biased region" description="Polar residues" evidence="6">
    <location>
        <begin position="376"/>
        <end position="389"/>
    </location>
</feature>
<comment type="caution">
    <text evidence="8">The sequence shown here is derived from an EMBL/GenBank/DDBJ whole genome shotgun (WGS) entry which is preliminary data.</text>
</comment>
<dbReference type="EMBL" id="BMAT01007891">
    <property type="protein sequence ID" value="GFR73726.1"/>
    <property type="molecule type" value="Genomic_DNA"/>
</dbReference>
<dbReference type="Gene3D" id="1.10.510.10">
    <property type="entry name" value="Transferase(Phosphotransferase) domain 1"/>
    <property type="match status" value="1"/>
</dbReference>
<evidence type="ECO:0000256" key="3">
    <source>
        <dbReference type="ARBA" id="ARBA00022741"/>
    </source>
</evidence>
<evidence type="ECO:0000259" key="7">
    <source>
        <dbReference type="PROSITE" id="PS50011"/>
    </source>
</evidence>
<dbReference type="GO" id="GO:0004674">
    <property type="term" value="F:protein serine/threonine kinase activity"/>
    <property type="evidence" value="ECO:0007669"/>
    <property type="project" value="UniProtKB-KW"/>
</dbReference>
<feature type="region of interest" description="Disordered" evidence="6">
    <location>
        <begin position="297"/>
        <end position="340"/>
    </location>
</feature>
<keyword evidence="3" id="KW-0547">Nucleotide-binding</keyword>
<feature type="region of interest" description="Disordered" evidence="6">
    <location>
        <begin position="194"/>
        <end position="213"/>
    </location>
</feature>
<reference evidence="8 9" key="1">
    <citation type="journal article" date="2021" name="Elife">
        <title>Chloroplast acquisition without the gene transfer in kleptoplastic sea slugs, Plakobranchus ocellatus.</title>
        <authorList>
            <person name="Maeda T."/>
            <person name="Takahashi S."/>
            <person name="Yoshida T."/>
            <person name="Shimamura S."/>
            <person name="Takaki Y."/>
            <person name="Nagai Y."/>
            <person name="Toyoda A."/>
            <person name="Suzuki Y."/>
            <person name="Arimoto A."/>
            <person name="Ishii H."/>
            <person name="Satoh N."/>
            <person name="Nishiyama T."/>
            <person name="Hasebe M."/>
            <person name="Maruyama T."/>
            <person name="Minagawa J."/>
            <person name="Obokata J."/>
            <person name="Shigenobu S."/>
        </authorList>
    </citation>
    <scope>NUCLEOTIDE SEQUENCE [LARGE SCALE GENOMIC DNA]</scope>
</reference>
<gene>
    <name evidence="8" type="ORF">ElyMa_003875800</name>
</gene>
<feature type="region of interest" description="Disordered" evidence="6">
    <location>
        <begin position="375"/>
        <end position="616"/>
    </location>
</feature>
<organism evidence="8 9">
    <name type="scientific">Elysia marginata</name>
    <dbReference type="NCBI Taxonomy" id="1093978"/>
    <lineage>
        <taxon>Eukaryota</taxon>
        <taxon>Metazoa</taxon>
        <taxon>Spiralia</taxon>
        <taxon>Lophotrochozoa</taxon>
        <taxon>Mollusca</taxon>
        <taxon>Gastropoda</taxon>
        <taxon>Heterobranchia</taxon>
        <taxon>Euthyneura</taxon>
        <taxon>Panpulmonata</taxon>
        <taxon>Sacoglossa</taxon>
        <taxon>Placobranchoidea</taxon>
        <taxon>Plakobranchidae</taxon>
        <taxon>Elysia</taxon>
    </lineage>
</organism>
<name>A0AAV4FL37_9GAST</name>
<dbReference type="PANTHER" id="PTHR24351">
    <property type="entry name" value="RIBOSOMAL PROTEIN S6 KINASE"/>
    <property type="match status" value="1"/>
</dbReference>
<dbReference type="SMART" id="SM00220">
    <property type="entry name" value="S_TKc"/>
    <property type="match status" value="1"/>
</dbReference>
<feature type="region of interest" description="Disordered" evidence="6">
    <location>
        <begin position="658"/>
        <end position="711"/>
    </location>
</feature>
<feature type="compositionally biased region" description="Polar residues" evidence="6">
    <location>
        <begin position="501"/>
        <end position="520"/>
    </location>
</feature>
<keyword evidence="2" id="KW-0808">Transferase</keyword>
<keyword evidence="5" id="KW-0067">ATP-binding</keyword>
<evidence type="ECO:0000256" key="4">
    <source>
        <dbReference type="ARBA" id="ARBA00022777"/>
    </source>
</evidence>
<evidence type="ECO:0000256" key="5">
    <source>
        <dbReference type="ARBA" id="ARBA00022840"/>
    </source>
</evidence>
<evidence type="ECO:0000256" key="6">
    <source>
        <dbReference type="SAM" id="MobiDB-lite"/>
    </source>
</evidence>
<accession>A0AAV4FL37</accession>
<evidence type="ECO:0000313" key="9">
    <source>
        <dbReference type="Proteomes" id="UP000762676"/>
    </source>
</evidence>
<feature type="compositionally biased region" description="Polar residues" evidence="6">
    <location>
        <begin position="442"/>
        <end position="472"/>
    </location>
</feature>
<feature type="compositionally biased region" description="Low complexity" evidence="6">
    <location>
        <begin position="567"/>
        <end position="585"/>
    </location>
</feature>
<dbReference type="InterPro" id="IPR011009">
    <property type="entry name" value="Kinase-like_dom_sf"/>
</dbReference>
<proteinExistence type="predicted"/>
<dbReference type="GO" id="GO:0005524">
    <property type="term" value="F:ATP binding"/>
    <property type="evidence" value="ECO:0007669"/>
    <property type="project" value="UniProtKB-KW"/>
</dbReference>
<feature type="domain" description="Protein kinase" evidence="7">
    <location>
        <begin position="1"/>
        <end position="128"/>
    </location>
</feature>
<keyword evidence="1 8" id="KW-0723">Serine/threonine-protein kinase</keyword>
<dbReference type="PROSITE" id="PS50011">
    <property type="entry name" value="PROTEIN_KINASE_DOM"/>
    <property type="match status" value="1"/>
</dbReference>
<dbReference type="InterPro" id="IPR000719">
    <property type="entry name" value="Prot_kinase_dom"/>
</dbReference>
<evidence type="ECO:0000256" key="2">
    <source>
        <dbReference type="ARBA" id="ARBA00022679"/>
    </source>
</evidence>
<protein>
    <submittedName>
        <fullName evidence="8">Serine/threonine protein kinase</fullName>
    </submittedName>
</protein>
<evidence type="ECO:0000313" key="8">
    <source>
        <dbReference type="EMBL" id="GFR73726.1"/>
    </source>
</evidence>
<feature type="compositionally biased region" description="Basic and acidic residues" evidence="6">
    <location>
        <begin position="297"/>
        <end position="309"/>
    </location>
</feature>
<dbReference type="Pfam" id="PF00069">
    <property type="entry name" value="Pkinase"/>
    <property type="match status" value="1"/>
</dbReference>
<feature type="compositionally biased region" description="Polar residues" evidence="6">
    <location>
        <begin position="199"/>
        <end position="209"/>
    </location>
</feature>
<keyword evidence="4 8" id="KW-0418">Kinase</keyword>
<feature type="compositionally biased region" description="Polar residues" evidence="6">
    <location>
        <begin position="324"/>
        <end position="337"/>
    </location>
</feature>
<keyword evidence="9" id="KW-1185">Reference proteome</keyword>
<evidence type="ECO:0000256" key="1">
    <source>
        <dbReference type="ARBA" id="ARBA00022527"/>
    </source>
</evidence>
<dbReference type="AlphaFoldDB" id="A0AAV4FL37"/>
<dbReference type="Proteomes" id="UP000762676">
    <property type="component" value="Unassembled WGS sequence"/>
</dbReference>
<feature type="compositionally biased region" description="Pro residues" evidence="6">
    <location>
        <begin position="532"/>
        <end position="555"/>
    </location>
</feature>
<dbReference type="SUPFAM" id="SSF56112">
    <property type="entry name" value="Protein kinase-like (PK-like)"/>
    <property type="match status" value="1"/>
</dbReference>
<feature type="compositionally biased region" description="Polar residues" evidence="6">
    <location>
        <begin position="698"/>
        <end position="711"/>
    </location>
</feature>